<feature type="region of interest" description="Disordered" evidence="5">
    <location>
        <begin position="1"/>
        <end position="22"/>
    </location>
</feature>
<dbReference type="PANTHER" id="PTHR19849:SF1">
    <property type="entry name" value="F-BOX_WD REPEAT-CONTAINING PROTEIN 7"/>
    <property type="match status" value="1"/>
</dbReference>
<dbReference type="InterPro" id="IPR001810">
    <property type="entry name" value="F-box_dom"/>
</dbReference>
<dbReference type="InterPro" id="IPR015943">
    <property type="entry name" value="WD40/YVTN_repeat-like_dom_sf"/>
</dbReference>
<evidence type="ECO:0000256" key="5">
    <source>
        <dbReference type="SAM" id="MobiDB-lite"/>
    </source>
</evidence>
<dbReference type="PANTHER" id="PTHR19849">
    <property type="entry name" value="PHOSPHOLIPASE A-2-ACTIVATING PROTEIN"/>
    <property type="match status" value="1"/>
</dbReference>
<comment type="similarity">
    <text evidence="1">Belongs to the WD repeat MET30/SCONB/SCON-2 family.</text>
</comment>
<dbReference type="PROSITE" id="PS50181">
    <property type="entry name" value="FBOX"/>
    <property type="match status" value="1"/>
</dbReference>
<accession>A0A9P4YW17</accession>
<name>A0A9P4YW17_9HYPO</name>
<dbReference type="SMART" id="SM00320">
    <property type="entry name" value="WD40"/>
    <property type="match status" value="7"/>
</dbReference>
<dbReference type="PROSITE" id="PS50294">
    <property type="entry name" value="WD_REPEATS_REGION"/>
    <property type="match status" value="4"/>
</dbReference>
<feature type="compositionally biased region" description="Low complexity" evidence="5">
    <location>
        <begin position="162"/>
        <end position="175"/>
    </location>
</feature>
<dbReference type="PRINTS" id="PR00320">
    <property type="entry name" value="GPROTEINBRPT"/>
</dbReference>
<keyword evidence="2 4" id="KW-0853">WD repeat</keyword>
<evidence type="ECO:0000256" key="1">
    <source>
        <dbReference type="ARBA" id="ARBA00007968"/>
    </source>
</evidence>
<feature type="repeat" description="WD" evidence="4">
    <location>
        <begin position="868"/>
        <end position="909"/>
    </location>
</feature>
<dbReference type="CDD" id="cd00200">
    <property type="entry name" value="WD40"/>
    <property type="match status" value="1"/>
</dbReference>
<dbReference type="Gene3D" id="1.20.1280.50">
    <property type="match status" value="1"/>
</dbReference>
<dbReference type="InterPro" id="IPR020472">
    <property type="entry name" value="WD40_PAC1"/>
</dbReference>
<feature type="compositionally biased region" description="Polar residues" evidence="5">
    <location>
        <begin position="217"/>
        <end position="241"/>
    </location>
</feature>
<feature type="region of interest" description="Disordered" evidence="5">
    <location>
        <begin position="560"/>
        <end position="606"/>
    </location>
</feature>
<evidence type="ECO:0000313" key="8">
    <source>
        <dbReference type="Proteomes" id="UP000749293"/>
    </source>
</evidence>
<dbReference type="SUPFAM" id="SSF81383">
    <property type="entry name" value="F-box domain"/>
    <property type="match status" value="1"/>
</dbReference>
<dbReference type="SMART" id="SM00256">
    <property type="entry name" value="FBOX"/>
    <property type="match status" value="1"/>
</dbReference>
<dbReference type="GO" id="GO:0005737">
    <property type="term" value="C:cytoplasm"/>
    <property type="evidence" value="ECO:0007669"/>
    <property type="project" value="TreeGrafter"/>
</dbReference>
<dbReference type="EMBL" id="JAANYQ010000010">
    <property type="protein sequence ID" value="KAF4122069.1"/>
    <property type="molecule type" value="Genomic_DNA"/>
</dbReference>
<sequence>MTHTPDSPSGGSRPSTNPSRMVSVNISEPAQDSGSRRFQLQMSECVETRTVTTTTRLTRKFPQVFDANPTPLASLDEKEFPLAMKPTPPELLAFSYSIAAREETDAEKKSPQPKVEQLPAAPDTPLAVKVEQHESPSFGRLSRRPSRSPSTAYPRHSRQTRSAVASASAPTSAESLFWTRDRGTHTKSPTEKLRRSIANDPANTADGGSSRRESLRQQRNTPGVPTTPSTSETIDCTTGQAPASRPRALQLAASRDTADQRPTGQPDAAVPNGATSPVESDSQIIFGSNVATPPITDTDAEPFADGGESTRPSARSLLQTSRGSVDASAGQDVSLPSPRLSPTLAAARLHDADPEGGRDSGPSNFDANTSSLAAWADETQGSEGDSLALALAGTHNGESRSLVRGDNGNFSFVEPSMFLDAFDSMKTEMKSYMMYQLLRRCARPTLRVVANAVNPTLKCDFFSHLPLELSYHILSYLNHRDLCRAAQVSKHWRNIVNCNETGWKELFDRDGFVLPPGELSKAISQGWGWQDPEGANGFERDLSMHNRLTLSEYELTRSLKLKHSTSPTSKPRTSKRKRSLNPYLTSERSKRRVSTHGSLVPQDDREQIDLRQHKSAGPISAACSAAAVVPDPHIGLPTLRQLHLFKSLYRRHYMMQQSWTSGKVKPSHVAFAAHPNHVITCLQFDEDKIITGSDDTFIHVYDTKTGKLRKKLVGHEGGVWALQYEGNILVSGSTDRSVRVWDIEAGICQQVFYGHTSTVRCLQILSPTQTGTTPDGQAIMQPEKPLIITGSRDSQLRVWRLPEVGSKRYIQNSLPTQESECPYFIRALSGHTHSVRAISAYGDTLVSGSYDSVVRVWRISTGECLHVLHGHSQKVYSVVLDHERNRCISGSMDSLVKIWDLATGACLHTLEGHSLLVGLLDLNDGRLVSAAADSTLRIWDPETGRCKNTLMAHTGAITCFQHDGQKVISGSEKTVKMWDIQTGECVQDLLTDLTGVWQVKFDGRRCVAAVQRDQMTYVEILDFGAVRDGKPPEELGRRILLNEDEAQAMLEEDQ</sequence>
<dbReference type="OrthoDB" id="190105at2759"/>
<organism evidence="7 8">
    <name type="scientific">Geosmithia morbida</name>
    <dbReference type="NCBI Taxonomy" id="1094350"/>
    <lineage>
        <taxon>Eukaryota</taxon>
        <taxon>Fungi</taxon>
        <taxon>Dikarya</taxon>
        <taxon>Ascomycota</taxon>
        <taxon>Pezizomycotina</taxon>
        <taxon>Sordariomycetes</taxon>
        <taxon>Hypocreomycetidae</taxon>
        <taxon>Hypocreales</taxon>
        <taxon>Bionectriaceae</taxon>
        <taxon>Geosmithia</taxon>
    </lineage>
</organism>
<dbReference type="InterPro" id="IPR001680">
    <property type="entry name" value="WD40_rpt"/>
</dbReference>
<dbReference type="GeneID" id="55973885"/>
<dbReference type="InterPro" id="IPR036047">
    <property type="entry name" value="F-box-like_dom_sf"/>
</dbReference>
<dbReference type="PROSITE" id="PS50082">
    <property type="entry name" value="WD_REPEATS_2"/>
    <property type="match status" value="5"/>
</dbReference>
<dbReference type="InterPro" id="IPR019775">
    <property type="entry name" value="WD40_repeat_CS"/>
</dbReference>
<evidence type="ECO:0000313" key="7">
    <source>
        <dbReference type="EMBL" id="KAF4122069.1"/>
    </source>
</evidence>
<feature type="domain" description="F-box" evidence="6">
    <location>
        <begin position="459"/>
        <end position="506"/>
    </location>
</feature>
<feature type="repeat" description="WD" evidence="4">
    <location>
        <begin position="712"/>
        <end position="751"/>
    </location>
</feature>
<keyword evidence="3" id="KW-0677">Repeat</keyword>
<evidence type="ECO:0000259" key="6">
    <source>
        <dbReference type="PROSITE" id="PS50181"/>
    </source>
</evidence>
<feature type="compositionally biased region" description="Polar residues" evidence="5">
    <location>
        <begin position="310"/>
        <end position="323"/>
    </location>
</feature>
<dbReference type="Pfam" id="PF00400">
    <property type="entry name" value="WD40"/>
    <property type="match status" value="7"/>
</dbReference>
<feature type="repeat" description="WD" evidence="4">
    <location>
        <begin position="910"/>
        <end position="949"/>
    </location>
</feature>
<gene>
    <name evidence="7" type="ORF">GMORB2_7662</name>
</gene>
<evidence type="ECO:0000256" key="3">
    <source>
        <dbReference type="ARBA" id="ARBA00022737"/>
    </source>
</evidence>
<feature type="repeat" description="WD" evidence="4">
    <location>
        <begin position="828"/>
        <end position="867"/>
    </location>
</feature>
<dbReference type="GO" id="GO:0010992">
    <property type="term" value="P:ubiquitin recycling"/>
    <property type="evidence" value="ECO:0007669"/>
    <property type="project" value="TreeGrafter"/>
</dbReference>
<dbReference type="GO" id="GO:0043130">
    <property type="term" value="F:ubiquitin binding"/>
    <property type="evidence" value="ECO:0007669"/>
    <property type="project" value="TreeGrafter"/>
</dbReference>
<feature type="region of interest" description="Disordered" evidence="5">
    <location>
        <begin position="102"/>
        <end position="340"/>
    </location>
</feature>
<feature type="repeat" description="WD" evidence="4">
    <location>
        <begin position="782"/>
        <end position="801"/>
    </location>
</feature>
<comment type="caution">
    <text evidence="7">The sequence shown here is derived from an EMBL/GenBank/DDBJ whole genome shotgun (WGS) entry which is preliminary data.</text>
</comment>
<dbReference type="RefSeq" id="XP_035320721.1">
    <property type="nucleotide sequence ID" value="XM_035469627.1"/>
</dbReference>
<dbReference type="Pfam" id="PF12937">
    <property type="entry name" value="F-box-like"/>
    <property type="match status" value="1"/>
</dbReference>
<protein>
    <submittedName>
        <fullName evidence="7">F-box and WD-40 domain protein CDC4</fullName>
    </submittedName>
</protein>
<feature type="compositionally biased region" description="Basic and acidic residues" evidence="5">
    <location>
        <begin position="179"/>
        <end position="194"/>
    </location>
</feature>
<evidence type="ECO:0000256" key="4">
    <source>
        <dbReference type="PROSITE-ProRule" id="PRU00221"/>
    </source>
</evidence>
<dbReference type="PROSITE" id="PS00678">
    <property type="entry name" value="WD_REPEATS_1"/>
    <property type="match status" value="2"/>
</dbReference>
<keyword evidence="8" id="KW-1185">Reference proteome</keyword>
<proteinExistence type="inferred from homology"/>
<dbReference type="GO" id="GO:0043161">
    <property type="term" value="P:proteasome-mediated ubiquitin-dependent protein catabolic process"/>
    <property type="evidence" value="ECO:0007669"/>
    <property type="project" value="TreeGrafter"/>
</dbReference>
<reference evidence="7" key="1">
    <citation type="submission" date="2020-03" db="EMBL/GenBank/DDBJ databases">
        <title>Site-based positive gene gene selection in Geosmithia morbida across the United States reveals a broad range of putative effectors and factors for local host and environmental adapation.</title>
        <authorList>
            <person name="Onufrak A."/>
            <person name="Murdoch R.W."/>
            <person name="Gazis R."/>
            <person name="Huff M."/>
            <person name="Staton M."/>
            <person name="Klingeman W."/>
            <person name="Hadziabdic D."/>
        </authorList>
    </citation>
    <scope>NUCLEOTIDE SEQUENCE</scope>
    <source>
        <strain evidence="7">1262</strain>
    </source>
</reference>
<dbReference type="InterPro" id="IPR036322">
    <property type="entry name" value="WD40_repeat_dom_sf"/>
</dbReference>
<dbReference type="Gene3D" id="2.130.10.10">
    <property type="entry name" value="YVTN repeat-like/Quinoprotein amine dehydrogenase"/>
    <property type="match status" value="1"/>
</dbReference>
<dbReference type="AlphaFoldDB" id="A0A9P4YW17"/>
<dbReference type="GO" id="GO:0005634">
    <property type="term" value="C:nucleus"/>
    <property type="evidence" value="ECO:0007669"/>
    <property type="project" value="TreeGrafter"/>
</dbReference>
<dbReference type="SUPFAM" id="SSF50978">
    <property type="entry name" value="WD40 repeat-like"/>
    <property type="match status" value="1"/>
</dbReference>
<evidence type="ECO:0000256" key="2">
    <source>
        <dbReference type="ARBA" id="ARBA00022574"/>
    </source>
</evidence>
<dbReference type="CDD" id="cd22147">
    <property type="entry name" value="F-box_SpPof1-like"/>
    <property type="match status" value="1"/>
</dbReference>
<feature type="compositionally biased region" description="Polar residues" evidence="5">
    <location>
        <begin position="273"/>
        <end position="291"/>
    </location>
</feature>
<dbReference type="Proteomes" id="UP000749293">
    <property type="component" value="Unassembled WGS sequence"/>
</dbReference>